<organism evidence="2 3">
    <name type="scientific">Fusarium torulosum</name>
    <dbReference type="NCBI Taxonomy" id="33205"/>
    <lineage>
        <taxon>Eukaryota</taxon>
        <taxon>Fungi</taxon>
        <taxon>Dikarya</taxon>
        <taxon>Ascomycota</taxon>
        <taxon>Pezizomycotina</taxon>
        <taxon>Sordariomycetes</taxon>
        <taxon>Hypocreomycetidae</taxon>
        <taxon>Hypocreales</taxon>
        <taxon>Nectriaceae</taxon>
        <taxon>Fusarium</taxon>
    </lineage>
</organism>
<keyword evidence="3" id="KW-1185">Reference proteome</keyword>
<dbReference type="Proteomes" id="UP001187734">
    <property type="component" value="Unassembled WGS sequence"/>
</dbReference>
<proteinExistence type="predicted"/>
<accession>A0AAE8MD25</accession>
<evidence type="ECO:0000259" key="1">
    <source>
        <dbReference type="Pfam" id="PF25534"/>
    </source>
</evidence>
<name>A0AAE8MD25_9HYPO</name>
<dbReference type="EMBL" id="ONZP01000282">
    <property type="protein sequence ID" value="SPJ79773.1"/>
    <property type="molecule type" value="Genomic_DNA"/>
</dbReference>
<evidence type="ECO:0000313" key="3">
    <source>
        <dbReference type="Proteomes" id="UP001187734"/>
    </source>
</evidence>
<gene>
    <name evidence="2" type="ORF">FTOL_08164</name>
</gene>
<evidence type="ECO:0000313" key="2">
    <source>
        <dbReference type="EMBL" id="SPJ79773.1"/>
    </source>
</evidence>
<feature type="domain" description="DUF7918" evidence="1">
    <location>
        <begin position="22"/>
        <end position="173"/>
    </location>
</feature>
<reference evidence="2" key="1">
    <citation type="submission" date="2018-03" db="EMBL/GenBank/DDBJ databases">
        <authorList>
            <person name="Guldener U."/>
        </authorList>
    </citation>
    <scope>NUCLEOTIDE SEQUENCE</scope>
</reference>
<dbReference type="InterPro" id="IPR057678">
    <property type="entry name" value="DUF7918"/>
</dbReference>
<dbReference type="Pfam" id="PF25534">
    <property type="entry name" value="DUF7918"/>
    <property type="match status" value="1"/>
</dbReference>
<protein>
    <recommendedName>
        <fullName evidence="1">DUF7918 domain-containing protein</fullName>
    </recommendedName>
</protein>
<sequence>MAVIDQLPGIAARQKDKNVPFVARSIEARTGSSYTIAVEISQAFNFLSGANGLALDVYIDGRHFTSRIIHKDNFNGSGLSSVIESRAQDGPHQAMPIFSDIRTIEEADQATVEKDMERVKKMGTIEVHLEFIDGAEIEKDAAELAPQDYASFDIAHKAMIKSGQAVSHGTSHKTIPSDEVIGC</sequence>
<dbReference type="AlphaFoldDB" id="A0AAE8MD25"/>
<comment type="caution">
    <text evidence="2">The sequence shown here is derived from an EMBL/GenBank/DDBJ whole genome shotgun (WGS) entry which is preliminary data.</text>
</comment>